<keyword evidence="1" id="KW-1133">Transmembrane helix</keyword>
<reference evidence="2 3" key="1">
    <citation type="submission" date="2019-02" db="EMBL/GenBank/DDBJ databases">
        <title>Kribbella capetownensis sp. nov. and Kribbella speibonae sp. nov., isolated from soil.</title>
        <authorList>
            <person name="Curtis S.M."/>
            <person name="Norton I."/>
            <person name="Everest G.J."/>
            <person name="Meyers P.R."/>
        </authorList>
    </citation>
    <scope>NUCLEOTIDE SEQUENCE [LARGE SCALE GENOMIC DNA]</scope>
    <source>
        <strain evidence="2 3">NRRL B-24813</strain>
    </source>
</reference>
<dbReference type="RefSeq" id="WP_131352019.1">
    <property type="nucleotide sequence ID" value="NZ_SJKB01000001.1"/>
</dbReference>
<sequence>MSGRPRSRIEHGRATSTRPPWVDFLRRPGTLLGVYLVFLFILYLVTADPYKAVTLPFAAVIGSLGFGVLRWTWTRRLRPFTIGVALRTVLLTVPALAALLLAALFILAAIRA</sequence>
<comment type="caution">
    <text evidence="2">The sequence shown here is derived from an EMBL/GenBank/DDBJ whole genome shotgun (WGS) entry which is preliminary data.</text>
</comment>
<evidence type="ECO:0000256" key="1">
    <source>
        <dbReference type="SAM" id="Phobius"/>
    </source>
</evidence>
<name>A0A4V2MCA7_9ACTN</name>
<keyword evidence="1" id="KW-0812">Transmembrane</keyword>
<protein>
    <submittedName>
        <fullName evidence="2">Uncharacterized protein</fullName>
    </submittedName>
</protein>
<gene>
    <name evidence="2" type="ORF">E0H73_05390</name>
</gene>
<keyword evidence="3" id="KW-1185">Reference proteome</keyword>
<evidence type="ECO:0000313" key="3">
    <source>
        <dbReference type="Proteomes" id="UP000291144"/>
    </source>
</evidence>
<dbReference type="AlphaFoldDB" id="A0A4V2MCA7"/>
<feature type="transmembrane region" description="Helical" evidence="1">
    <location>
        <begin position="28"/>
        <end position="46"/>
    </location>
</feature>
<feature type="transmembrane region" description="Helical" evidence="1">
    <location>
        <begin position="84"/>
        <end position="110"/>
    </location>
</feature>
<organism evidence="2 3">
    <name type="scientific">Kribbella pittospori</name>
    <dbReference type="NCBI Taxonomy" id="722689"/>
    <lineage>
        <taxon>Bacteria</taxon>
        <taxon>Bacillati</taxon>
        <taxon>Actinomycetota</taxon>
        <taxon>Actinomycetes</taxon>
        <taxon>Propionibacteriales</taxon>
        <taxon>Kribbellaceae</taxon>
        <taxon>Kribbella</taxon>
    </lineage>
</organism>
<dbReference type="EMBL" id="SJKB01000001">
    <property type="protein sequence ID" value="TCC66322.1"/>
    <property type="molecule type" value="Genomic_DNA"/>
</dbReference>
<feature type="transmembrane region" description="Helical" evidence="1">
    <location>
        <begin position="52"/>
        <end position="72"/>
    </location>
</feature>
<proteinExistence type="predicted"/>
<accession>A0A4V2MCA7</accession>
<keyword evidence="1" id="KW-0472">Membrane</keyword>
<evidence type="ECO:0000313" key="2">
    <source>
        <dbReference type="EMBL" id="TCC66322.1"/>
    </source>
</evidence>
<dbReference type="Proteomes" id="UP000291144">
    <property type="component" value="Unassembled WGS sequence"/>
</dbReference>
<dbReference type="OrthoDB" id="9872126at2"/>